<keyword evidence="3" id="KW-1185">Reference proteome</keyword>
<feature type="chain" id="PRO_5046918583" evidence="1">
    <location>
        <begin position="22"/>
        <end position="175"/>
    </location>
</feature>
<evidence type="ECO:0000313" key="2">
    <source>
        <dbReference type="EMBL" id="UOO82697.1"/>
    </source>
</evidence>
<accession>A0ABY4DUI6</accession>
<name>A0ABY4DUI6_9NEIS</name>
<dbReference type="Pfam" id="PF04351">
    <property type="entry name" value="PilP"/>
    <property type="match status" value="1"/>
</dbReference>
<feature type="signal peptide" evidence="1">
    <location>
        <begin position="1"/>
        <end position="21"/>
    </location>
</feature>
<dbReference type="EMBL" id="CP091508">
    <property type="protein sequence ID" value="UOO82697.1"/>
    <property type="molecule type" value="Genomic_DNA"/>
</dbReference>
<dbReference type="Proteomes" id="UP000829817">
    <property type="component" value="Chromosome"/>
</dbReference>
<gene>
    <name evidence="2" type="ORF">LVJ83_04330</name>
</gene>
<sequence length="175" mass="19205">MKYTILLAGLLALNACTPAHEDLREWMNNTRTQAKAHALSFEPPAIHPAQTYMPPNYSGLNAFDSKRLNVGQQGANAPNMSRPKEILEGFSLENLKYVGTLKSGNRISGYIEADGHVYTVRAGNYIGQNFGQIQSITDDKIVLTEVVEDTYGNWVFRNAELPLSSGAADTANTQN</sequence>
<dbReference type="PIRSF" id="PIRSF016481">
    <property type="entry name" value="Pilus_assembly_PilP"/>
    <property type="match status" value="1"/>
</dbReference>
<evidence type="ECO:0000256" key="1">
    <source>
        <dbReference type="SAM" id="SignalP"/>
    </source>
</evidence>
<proteinExistence type="predicted"/>
<keyword evidence="1" id="KW-0732">Signal</keyword>
<dbReference type="InterPro" id="IPR007446">
    <property type="entry name" value="PilP"/>
</dbReference>
<reference evidence="2 3" key="1">
    <citation type="journal article" date="2022" name="Res Sq">
        <title>Evolution of multicellular longitudinally dividing oral cavity symbionts (Neisseriaceae).</title>
        <authorList>
            <person name="Nyongesa S."/>
            <person name="Weber P."/>
            <person name="Bernet E."/>
            <person name="Pullido F."/>
            <person name="Nieckarz M."/>
            <person name="Delaby M."/>
            <person name="Nieves C."/>
            <person name="Viehboeck T."/>
            <person name="Krause N."/>
            <person name="Rivera-Millot A."/>
            <person name="Nakamura A."/>
            <person name="Vischer N."/>
            <person name="VanNieuwenhze M."/>
            <person name="Brun Y."/>
            <person name="Cava F."/>
            <person name="Bulgheresi S."/>
            <person name="Veyrier F."/>
        </authorList>
    </citation>
    <scope>NUCLEOTIDE SEQUENCE [LARGE SCALE GENOMIC DNA]</scope>
    <source>
        <strain evidence="2 3">CCUG 63373m</strain>
    </source>
</reference>
<dbReference type="RefSeq" id="WP_244786665.1">
    <property type="nucleotide sequence ID" value="NZ_CP091508.1"/>
</dbReference>
<dbReference type="Gene3D" id="2.30.30.830">
    <property type="match status" value="1"/>
</dbReference>
<evidence type="ECO:0000313" key="3">
    <source>
        <dbReference type="Proteomes" id="UP000829817"/>
    </source>
</evidence>
<organism evidence="2 3">
    <name type="scientific">Uruburuella testudinis</name>
    <dbReference type="NCBI Taxonomy" id="1282863"/>
    <lineage>
        <taxon>Bacteria</taxon>
        <taxon>Pseudomonadati</taxon>
        <taxon>Pseudomonadota</taxon>
        <taxon>Betaproteobacteria</taxon>
        <taxon>Neisseriales</taxon>
        <taxon>Neisseriaceae</taxon>
        <taxon>Uruburuella</taxon>
    </lineage>
</organism>
<protein>
    <submittedName>
        <fullName evidence="2">Pilus assembly protein PilP</fullName>
    </submittedName>
</protein>